<reference evidence="1" key="1">
    <citation type="submission" date="2019-08" db="EMBL/GenBank/DDBJ databases">
        <authorList>
            <person name="Kucharzyk K."/>
            <person name="Murdoch R.W."/>
            <person name="Higgins S."/>
            <person name="Loffler F."/>
        </authorList>
    </citation>
    <scope>NUCLEOTIDE SEQUENCE</scope>
</reference>
<evidence type="ECO:0000313" key="1">
    <source>
        <dbReference type="EMBL" id="MPM35128.1"/>
    </source>
</evidence>
<name>A0A644Z4D0_9ZZZZ</name>
<gene>
    <name evidence="1" type="ORF">SDC9_81718</name>
</gene>
<sequence length="184" mass="19455">MASDGTPDISSQNIHLRQKVFATYCGIYKSLAIGGEVMSFSSGKKAVVIAAMASFFMVNTMPNVNASILGDVLKVGGIGYLVDRYADELNDFINALTAKHGVSSEYATKVVPIITLGSGGYIGAAQISGPQELVDQCKAALQLEGNFMSNTFRVKALIPIDSKNPTNFSRVQGVGVSAQIDVKI</sequence>
<dbReference type="AlphaFoldDB" id="A0A644Z4D0"/>
<dbReference type="EMBL" id="VSSQ01007186">
    <property type="protein sequence ID" value="MPM35128.1"/>
    <property type="molecule type" value="Genomic_DNA"/>
</dbReference>
<protein>
    <submittedName>
        <fullName evidence="1">Uncharacterized protein</fullName>
    </submittedName>
</protein>
<proteinExistence type="predicted"/>
<organism evidence="1">
    <name type="scientific">bioreactor metagenome</name>
    <dbReference type="NCBI Taxonomy" id="1076179"/>
    <lineage>
        <taxon>unclassified sequences</taxon>
        <taxon>metagenomes</taxon>
        <taxon>ecological metagenomes</taxon>
    </lineage>
</organism>
<accession>A0A644Z4D0</accession>
<comment type="caution">
    <text evidence="1">The sequence shown here is derived from an EMBL/GenBank/DDBJ whole genome shotgun (WGS) entry which is preliminary data.</text>
</comment>